<reference evidence="1 2" key="1">
    <citation type="submission" date="2014-10" db="EMBL/GenBank/DDBJ databases">
        <title>The Complete Genome Sequence for the Shellfish Pathogen Vibrio coralliilyticus RE98 Isolated from a Shellfish Hatchery.</title>
        <authorList>
            <person name="Richards G.P."/>
            <person name="Bono J.L."/>
            <person name="Watson M.A."/>
            <person name="Needleman D.S."/>
        </authorList>
    </citation>
    <scope>NUCLEOTIDE SEQUENCE [LARGE SCALE GENOMIC DNA]</scope>
    <source>
        <strain evidence="1 2">RE98</strain>
        <plasmid evidence="1 2">p319</plasmid>
    </source>
</reference>
<proteinExistence type="predicted"/>
<gene>
    <name evidence="1" type="ORF">IX92_27720</name>
</gene>
<dbReference type="Pfam" id="PF19739">
    <property type="entry name" value="DUF6228"/>
    <property type="match status" value="1"/>
</dbReference>
<name>A0AAN0W1Q2_9VIBR</name>
<sequence>MKSVVLKSAETSSKIRLFDRDGDYFHISYQSPCISYSKRIWGYSDAANWIGSIRFMAENWKGWDGKVLIQSIEKDLSLTFTCDFLGHVSVLLSVCENQGPELWKAKSELKTTTVAMESFHSDMVRFFS</sequence>
<evidence type="ECO:0000313" key="2">
    <source>
        <dbReference type="Proteomes" id="UP000030081"/>
    </source>
</evidence>
<accession>A0AAN0W1Q2</accession>
<dbReference type="Proteomes" id="UP000030081">
    <property type="component" value="Plasmid p319"/>
</dbReference>
<dbReference type="KEGG" id="vcy:IX92_27720"/>
<dbReference type="AlphaFoldDB" id="A0AAN0W1Q2"/>
<dbReference type="InterPro" id="IPR046196">
    <property type="entry name" value="DUF6228"/>
</dbReference>
<geneLocation type="plasmid" evidence="1 2">
    <name>p319</name>
</geneLocation>
<protein>
    <submittedName>
        <fullName evidence="1">Uncharacterized protein</fullName>
    </submittedName>
</protein>
<dbReference type="EMBL" id="CP009620">
    <property type="protein sequence ID" value="AIW22836.1"/>
    <property type="molecule type" value="Genomic_DNA"/>
</dbReference>
<organism evidence="1 2">
    <name type="scientific">Vibrio coralliilyticus</name>
    <dbReference type="NCBI Taxonomy" id="190893"/>
    <lineage>
        <taxon>Bacteria</taxon>
        <taxon>Pseudomonadati</taxon>
        <taxon>Pseudomonadota</taxon>
        <taxon>Gammaproteobacteria</taxon>
        <taxon>Vibrionales</taxon>
        <taxon>Vibrionaceae</taxon>
        <taxon>Vibrio</taxon>
    </lineage>
</organism>
<keyword evidence="1" id="KW-0614">Plasmid</keyword>
<evidence type="ECO:0000313" key="1">
    <source>
        <dbReference type="EMBL" id="AIW22836.1"/>
    </source>
</evidence>
<keyword evidence="2" id="KW-1185">Reference proteome</keyword>